<dbReference type="PANTHER" id="PTHR43791">
    <property type="entry name" value="PERMEASE-RELATED"/>
    <property type="match status" value="1"/>
</dbReference>
<dbReference type="InterPro" id="IPR011701">
    <property type="entry name" value="MFS"/>
</dbReference>
<evidence type="ECO:0000256" key="3">
    <source>
        <dbReference type="ARBA" id="ARBA00022692"/>
    </source>
</evidence>
<dbReference type="STRING" id="1447883.A0A2B7YGQ2"/>
<feature type="transmembrane region" description="Helical" evidence="6">
    <location>
        <begin position="383"/>
        <end position="403"/>
    </location>
</feature>
<protein>
    <recommendedName>
        <fullName evidence="9">Major facilitator superfamily (MFS) profile domain-containing protein</fullName>
    </recommendedName>
</protein>
<evidence type="ECO:0000256" key="6">
    <source>
        <dbReference type="SAM" id="Phobius"/>
    </source>
</evidence>
<dbReference type="FunFam" id="1.20.1250.20:FF:000013">
    <property type="entry name" value="MFS general substrate transporter"/>
    <property type="match status" value="1"/>
</dbReference>
<dbReference type="OrthoDB" id="3639251at2759"/>
<evidence type="ECO:0000256" key="5">
    <source>
        <dbReference type="ARBA" id="ARBA00023136"/>
    </source>
</evidence>
<feature type="transmembrane region" description="Helical" evidence="6">
    <location>
        <begin position="121"/>
        <end position="140"/>
    </location>
</feature>
<feature type="transmembrane region" description="Helical" evidence="6">
    <location>
        <begin position="92"/>
        <end position="114"/>
    </location>
</feature>
<feature type="transmembrane region" description="Helical" evidence="6">
    <location>
        <begin position="54"/>
        <end position="72"/>
    </location>
</feature>
<dbReference type="GO" id="GO:0016020">
    <property type="term" value="C:membrane"/>
    <property type="evidence" value="ECO:0007669"/>
    <property type="project" value="UniProtKB-SubCell"/>
</dbReference>
<evidence type="ECO:0008006" key="9">
    <source>
        <dbReference type="Google" id="ProtNLM"/>
    </source>
</evidence>
<evidence type="ECO:0000313" key="7">
    <source>
        <dbReference type="EMBL" id="PGH20098.1"/>
    </source>
</evidence>
<evidence type="ECO:0000256" key="2">
    <source>
        <dbReference type="ARBA" id="ARBA00022448"/>
    </source>
</evidence>
<feature type="transmembrane region" description="Helical" evidence="6">
    <location>
        <begin position="152"/>
        <end position="172"/>
    </location>
</feature>
<feature type="transmembrane region" description="Helical" evidence="6">
    <location>
        <begin position="447"/>
        <end position="469"/>
    </location>
</feature>
<feature type="transmembrane region" description="Helical" evidence="6">
    <location>
        <begin position="184"/>
        <end position="202"/>
    </location>
</feature>
<evidence type="ECO:0000313" key="8">
    <source>
        <dbReference type="Proteomes" id="UP000224634"/>
    </source>
</evidence>
<dbReference type="GO" id="GO:0022857">
    <property type="term" value="F:transmembrane transporter activity"/>
    <property type="evidence" value="ECO:0007669"/>
    <property type="project" value="InterPro"/>
</dbReference>
<feature type="transmembrane region" description="Helical" evidence="6">
    <location>
        <begin position="356"/>
        <end position="377"/>
    </location>
</feature>
<reference evidence="7 8" key="1">
    <citation type="submission" date="2017-10" db="EMBL/GenBank/DDBJ databases">
        <title>Comparative genomics in systemic dimorphic fungi from Ajellomycetaceae.</title>
        <authorList>
            <person name="Munoz J.F."/>
            <person name="Mcewen J.G."/>
            <person name="Clay O.K."/>
            <person name="Cuomo C.A."/>
        </authorList>
    </citation>
    <scope>NUCLEOTIDE SEQUENCE [LARGE SCALE GENOMIC DNA]</scope>
    <source>
        <strain evidence="7 8">UAMH7299</strain>
    </source>
</reference>
<dbReference type="Proteomes" id="UP000224634">
    <property type="component" value="Unassembled WGS sequence"/>
</dbReference>
<dbReference type="SUPFAM" id="SSF103473">
    <property type="entry name" value="MFS general substrate transporter"/>
    <property type="match status" value="1"/>
</dbReference>
<comment type="subcellular location">
    <subcellularLocation>
        <location evidence="1">Membrane</location>
        <topology evidence="1">Multi-pass membrane protein</topology>
    </subcellularLocation>
</comment>
<keyword evidence="3 6" id="KW-0812">Transmembrane</keyword>
<name>A0A2B7YGQ2_POLH7</name>
<dbReference type="PANTHER" id="PTHR43791:SF47">
    <property type="entry name" value="MAJOR FACILITATOR SUPERFAMILY (MFS) PROFILE DOMAIN-CONTAINING PROTEIN-RELATED"/>
    <property type="match status" value="1"/>
</dbReference>
<dbReference type="EMBL" id="PDNA01000042">
    <property type="protein sequence ID" value="PGH20098.1"/>
    <property type="molecule type" value="Genomic_DNA"/>
</dbReference>
<keyword evidence="2" id="KW-0813">Transport</keyword>
<feature type="transmembrane region" description="Helical" evidence="6">
    <location>
        <begin position="291"/>
        <end position="316"/>
    </location>
</feature>
<keyword evidence="4 6" id="KW-1133">Transmembrane helix</keyword>
<accession>A0A2B7YGQ2</accession>
<evidence type="ECO:0000256" key="1">
    <source>
        <dbReference type="ARBA" id="ARBA00004141"/>
    </source>
</evidence>
<dbReference type="Gene3D" id="1.20.1250.20">
    <property type="entry name" value="MFS general substrate transporter like domains"/>
    <property type="match status" value="2"/>
</dbReference>
<dbReference type="AlphaFoldDB" id="A0A2B7YGQ2"/>
<dbReference type="Pfam" id="PF07690">
    <property type="entry name" value="MFS_1"/>
    <property type="match status" value="1"/>
</dbReference>
<organism evidence="7 8">
    <name type="scientific">Polytolypa hystricis (strain UAMH7299)</name>
    <dbReference type="NCBI Taxonomy" id="1447883"/>
    <lineage>
        <taxon>Eukaryota</taxon>
        <taxon>Fungi</taxon>
        <taxon>Dikarya</taxon>
        <taxon>Ascomycota</taxon>
        <taxon>Pezizomycotina</taxon>
        <taxon>Eurotiomycetes</taxon>
        <taxon>Eurotiomycetidae</taxon>
        <taxon>Onygenales</taxon>
        <taxon>Onygenales incertae sedis</taxon>
        <taxon>Polytolypa</taxon>
    </lineage>
</organism>
<proteinExistence type="predicted"/>
<gene>
    <name evidence="7" type="ORF">AJ80_03666</name>
</gene>
<feature type="transmembrane region" description="Helical" evidence="6">
    <location>
        <begin position="322"/>
        <end position="344"/>
    </location>
</feature>
<dbReference type="InterPro" id="IPR036259">
    <property type="entry name" value="MFS_trans_sf"/>
</dbReference>
<keyword evidence="5 6" id="KW-0472">Membrane</keyword>
<feature type="transmembrane region" description="Helical" evidence="6">
    <location>
        <begin position="214"/>
        <end position="236"/>
    </location>
</feature>
<evidence type="ECO:0000256" key="4">
    <source>
        <dbReference type="ARBA" id="ARBA00022989"/>
    </source>
</evidence>
<keyword evidence="8" id="KW-1185">Reference proteome</keyword>
<sequence length="493" mass="55239">MTSKGVENNDRKYDGDINPEQLEQQIENVNEKNDDTGFTEQEQKNIMRRIDYRVIVPLGAMYCVSLIDRGNLPNASIAGMNVDLDLSVGYRYSTIALVFFVTYTIFQPLATLMVRHFGPRLFLPTICLCWGVLLIGFGFVKNWVVMIPLRLLLGLLEAGCLPGSAFLIQTWYTRYEVHTRFSWFYVLGFIASAFSNILAYGLSQMEGVGGLRGWRWIFIIEGILTCVITGAAYICLVDFPDRIKGKSQGFEFLRDDECDFVLSRINKDRGDAVAEPWSFKLWISSGADWRLWNFALISFCSTMVAYALGYFMPIILRENMGFSLAASQCLTAPPYVFAAIVMVGEAWVGDKYHIRGPILIFNACLAFIGLPIFAFAGPPGVRYFGIFLVTASCYPSIPTLLAYQANNVRGYWKRAFMSALGVGFTGVGGVAGTLVFRSQDSPSYRPGVYSCLASNGLQIILVTINIIAFRRYNQQASRGKRVLEGDPDFRYTI</sequence>
<feature type="transmembrane region" description="Helical" evidence="6">
    <location>
        <begin position="415"/>
        <end position="435"/>
    </location>
</feature>
<comment type="caution">
    <text evidence="7">The sequence shown here is derived from an EMBL/GenBank/DDBJ whole genome shotgun (WGS) entry which is preliminary data.</text>
</comment>